<evidence type="ECO:0000313" key="2">
    <source>
        <dbReference type="EMBL" id="GES07532.1"/>
    </source>
</evidence>
<keyword evidence="3" id="KW-1185">Reference proteome</keyword>
<organism evidence="2 3">
    <name type="scientific">Acrocarpospora macrocephala</name>
    <dbReference type="NCBI Taxonomy" id="150177"/>
    <lineage>
        <taxon>Bacteria</taxon>
        <taxon>Bacillati</taxon>
        <taxon>Actinomycetota</taxon>
        <taxon>Actinomycetes</taxon>
        <taxon>Streptosporangiales</taxon>
        <taxon>Streptosporangiaceae</taxon>
        <taxon>Acrocarpospora</taxon>
    </lineage>
</organism>
<gene>
    <name evidence="2" type="ORF">Amac_011270</name>
</gene>
<sequence>MDRFDDGIPHAARIWNYWMGGTDNYAADRAAGKAVADVYPDIVTMALESRQFLIRVVRFLAAEAGIRQFLDIGTGLPTMSNTHEVAQEIAPESRIVYVDNDPLVIEQSRALLGDNSGSVTYLEADYHDPEAIIGASGLDLTRPVAVMFMGVLGYVGDFTVLRSIVSRTMAPMPSGSHLVLWDGTNTSTEVNDGGAALIEAGAAPYHLRSPAQLARCFEGLDLVPPGLTEITRWGTDPSAPSLDTHGGVGRKP</sequence>
<dbReference type="SUPFAM" id="SSF53335">
    <property type="entry name" value="S-adenosyl-L-methionine-dependent methyltransferases"/>
    <property type="match status" value="1"/>
</dbReference>
<dbReference type="Gene3D" id="3.40.50.150">
    <property type="entry name" value="Vaccinia Virus protein VP39"/>
    <property type="match status" value="1"/>
</dbReference>
<name>A0A5M3WHC8_9ACTN</name>
<evidence type="ECO:0000313" key="3">
    <source>
        <dbReference type="Proteomes" id="UP000331127"/>
    </source>
</evidence>
<dbReference type="InterPro" id="IPR029063">
    <property type="entry name" value="SAM-dependent_MTases_sf"/>
</dbReference>
<feature type="region of interest" description="Disordered" evidence="1">
    <location>
        <begin position="231"/>
        <end position="252"/>
    </location>
</feature>
<evidence type="ECO:0008006" key="4">
    <source>
        <dbReference type="Google" id="ProtNLM"/>
    </source>
</evidence>
<dbReference type="RefSeq" id="WP_218040887.1">
    <property type="nucleotide sequence ID" value="NZ_BAAAHL010000012.1"/>
</dbReference>
<comment type="caution">
    <text evidence="2">The sequence shown here is derived from an EMBL/GenBank/DDBJ whole genome shotgun (WGS) entry which is preliminary data.</text>
</comment>
<dbReference type="EMBL" id="BLAE01000006">
    <property type="protein sequence ID" value="GES07532.1"/>
    <property type="molecule type" value="Genomic_DNA"/>
</dbReference>
<dbReference type="PIRSF" id="PIRSF017393">
    <property type="entry name" value="MTase_SAV2177"/>
    <property type="match status" value="1"/>
</dbReference>
<dbReference type="Pfam" id="PF04672">
    <property type="entry name" value="Methyltransf_19"/>
    <property type="match status" value="1"/>
</dbReference>
<dbReference type="Proteomes" id="UP000331127">
    <property type="component" value="Unassembled WGS sequence"/>
</dbReference>
<protein>
    <recommendedName>
        <fullName evidence="4">S-adenosyl methyltransferase</fullName>
    </recommendedName>
</protein>
<reference evidence="2 3" key="1">
    <citation type="submission" date="2019-10" db="EMBL/GenBank/DDBJ databases">
        <title>Whole genome shotgun sequence of Acrocarpospora macrocephala NBRC 16266.</title>
        <authorList>
            <person name="Ichikawa N."/>
            <person name="Kimura A."/>
            <person name="Kitahashi Y."/>
            <person name="Komaki H."/>
            <person name="Oguchi A."/>
        </authorList>
    </citation>
    <scope>NUCLEOTIDE SEQUENCE [LARGE SCALE GENOMIC DNA]</scope>
    <source>
        <strain evidence="2 3">NBRC 16266</strain>
    </source>
</reference>
<proteinExistence type="predicted"/>
<dbReference type="InterPro" id="IPR006764">
    <property type="entry name" value="SAM_dep_MeTrfase_SAV2177_type"/>
</dbReference>
<dbReference type="AlphaFoldDB" id="A0A5M3WHC8"/>
<accession>A0A5M3WHC8</accession>
<evidence type="ECO:0000256" key="1">
    <source>
        <dbReference type="SAM" id="MobiDB-lite"/>
    </source>
</evidence>